<protein>
    <submittedName>
        <fullName evidence="3">CsbD family protein</fullName>
    </submittedName>
</protein>
<sequence length="77" mass="8182">MSEEKFGAKLDQLTGSVKEGLGKLTGDKELEVEGLVEKGLGKAKELVEDAKGFVEDAKDGLEGAVNGIKNAFDKDEK</sequence>
<evidence type="ECO:0000256" key="1">
    <source>
        <dbReference type="ARBA" id="ARBA00009129"/>
    </source>
</evidence>
<dbReference type="InterPro" id="IPR008462">
    <property type="entry name" value="CsbD"/>
</dbReference>
<evidence type="ECO:0000259" key="2">
    <source>
        <dbReference type="Pfam" id="PF05532"/>
    </source>
</evidence>
<organism evidence="3 4">
    <name type="scientific">Streptococcus suis</name>
    <dbReference type="NCBI Taxonomy" id="1307"/>
    <lineage>
        <taxon>Bacteria</taxon>
        <taxon>Bacillati</taxon>
        <taxon>Bacillota</taxon>
        <taxon>Bacilli</taxon>
        <taxon>Lactobacillales</taxon>
        <taxon>Streptococcaceae</taxon>
        <taxon>Streptococcus</taxon>
    </lineage>
</organism>
<feature type="domain" description="CsbD-like" evidence="2">
    <location>
        <begin position="5"/>
        <end position="55"/>
    </location>
</feature>
<dbReference type="EMBL" id="RSDO01000008">
    <property type="protein sequence ID" value="RRR52975.1"/>
    <property type="molecule type" value="Genomic_DNA"/>
</dbReference>
<dbReference type="Pfam" id="PF05532">
    <property type="entry name" value="CsbD"/>
    <property type="match status" value="1"/>
</dbReference>
<dbReference type="RefSeq" id="WP_105160609.1">
    <property type="nucleotide sequence ID" value="NZ_JABCRN010000021.1"/>
</dbReference>
<dbReference type="InterPro" id="IPR036629">
    <property type="entry name" value="YjbJ_sf"/>
</dbReference>
<accession>A0A3R8R896</accession>
<proteinExistence type="inferred from homology"/>
<evidence type="ECO:0000313" key="4">
    <source>
        <dbReference type="Proteomes" id="UP000274117"/>
    </source>
</evidence>
<dbReference type="Gene3D" id="1.10.1470.10">
    <property type="entry name" value="YjbJ"/>
    <property type="match status" value="1"/>
</dbReference>
<dbReference type="AlphaFoldDB" id="A0A3R8R896"/>
<dbReference type="SUPFAM" id="SSF69047">
    <property type="entry name" value="Hypothetical protein YjbJ"/>
    <property type="match status" value="1"/>
</dbReference>
<comment type="similarity">
    <text evidence="1">Belongs to the UPF0337 (CsbD) family.</text>
</comment>
<reference evidence="3 4" key="2">
    <citation type="submission" date="2018-12" db="EMBL/GenBank/DDBJ databases">
        <title>Whole-genome sequences of fifteen clinical Streptococcus suis strains isolated from pigs between 2006 and 2018.</title>
        <authorList>
            <person name="Stevens M.J.A."/>
            <person name="Cernela N."/>
            <person name="Spoerry Serrano N."/>
            <person name="Schmitt S."/>
            <person name="Schrenzel J."/>
            <person name="Stephan R."/>
        </authorList>
    </citation>
    <scope>NUCLEOTIDE SEQUENCE [LARGE SCALE GENOMIC DNA]</scope>
    <source>
        <strain evidence="3 4">PP422</strain>
    </source>
</reference>
<gene>
    <name evidence="3" type="ORF">EI998_05670</name>
</gene>
<comment type="caution">
    <text evidence="3">The sequence shown here is derived from an EMBL/GenBank/DDBJ whole genome shotgun (WGS) entry which is preliminary data.</text>
</comment>
<evidence type="ECO:0000313" key="3">
    <source>
        <dbReference type="EMBL" id="RRR52975.1"/>
    </source>
</evidence>
<reference evidence="3 4" key="1">
    <citation type="submission" date="2018-11" db="EMBL/GenBank/DDBJ databases">
        <authorList>
            <person name="Stevens M.J."/>
            <person name="Cernela N."/>
            <person name="Spoerry Serrano N."/>
            <person name="Schmitt S."/>
            <person name="Schrenzel J."/>
            <person name="Stephan R."/>
        </authorList>
    </citation>
    <scope>NUCLEOTIDE SEQUENCE [LARGE SCALE GENOMIC DNA]</scope>
    <source>
        <strain evidence="3 4">PP422</strain>
    </source>
</reference>
<name>A0A3R8R896_STRSU</name>
<dbReference type="Proteomes" id="UP000274117">
    <property type="component" value="Unassembled WGS sequence"/>
</dbReference>